<proteinExistence type="predicted"/>
<keyword evidence="2" id="KW-1185">Reference proteome</keyword>
<name>A0A0C9UBT0_SPHS4</name>
<protein>
    <submittedName>
        <fullName evidence="1">Uncharacterized protein</fullName>
    </submittedName>
</protein>
<evidence type="ECO:0000313" key="2">
    <source>
        <dbReference type="Proteomes" id="UP000054279"/>
    </source>
</evidence>
<gene>
    <name evidence="1" type="ORF">M422DRAFT_39888</name>
</gene>
<dbReference type="AlphaFoldDB" id="A0A0C9UBT0"/>
<accession>A0A0C9UBT0</accession>
<organism evidence="1 2">
    <name type="scientific">Sphaerobolus stellatus (strain SS14)</name>
    <dbReference type="NCBI Taxonomy" id="990650"/>
    <lineage>
        <taxon>Eukaryota</taxon>
        <taxon>Fungi</taxon>
        <taxon>Dikarya</taxon>
        <taxon>Basidiomycota</taxon>
        <taxon>Agaricomycotina</taxon>
        <taxon>Agaricomycetes</taxon>
        <taxon>Phallomycetidae</taxon>
        <taxon>Geastrales</taxon>
        <taxon>Sphaerobolaceae</taxon>
        <taxon>Sphaerobolus</taxon>
    </lineage>
</organism>
<sequence>MNIRTFACIGWRRTIVESQLTASGFRYPTISSLPSFLSSNPFTGPTSSTIVIKLSVMRRPTTLVDLTASARGELVQRQGLWRGAACSGFRVKAVTTACLGDKTGMHQLKTIFYGCKRRCALGRGKGER</sequence>
<dbReference type="HOGENOM" id="CLU_1964907_0_0_1"/>
<dbReference type="Proteomes" id="UP000054279">
    <property type="component" value="Unassembled WGS sequence"/>
</dbReference>
<dbReference type="EMBL" id="KN837889">
    <property type="protein sequence ID" value="KIJ22901.1"/>
    <property type="molecule type" value="Genomic_DNA"/>
</dbReference>
<evidence type="ECO:0000313" key="1">
    <source>
        <dbReference type="EMBL" id="KIJ22901.1"/>
    </source>
</evidence>
<reference evidence="1 2" key="1">
    <citation type="submission" date="2014-06" db="EMBL/GenBank/DDBJ databases">
        <title>Evolutionary Origins and Diversification of the Mycorrhizal Mutualists.</title>
        <authorList>
            <consortium name="DOE Joint Genome Institute"/>
            <consortium name="Mycorrhizal Genomics Consortium"/>
            <person name="Kohler A."/>
            <person name="Kuo A."/>
            <person name="Nagy L.G."/>
            <person name="Floudas D."/>
            <person name="Copeland A."/>
            <person name="Barry K.W."/>
            <person name="Cichocki N."/>
            <person name="Veneault-Fourrey C."/>
            <person name="LaButti K."/>
            <person name="Lindquist E.A."/>
            <person name="Lipzen A."/>
            <person name="Lundell T."/>
            <person name="Morin E."/>
            <person name="Murat C."/>
            <person name="Riley R."/>
            <person name="Ohm R."/>
            <person name="Sun H."/>
            <person name="Tunlid A."/>
            <person name="Henrissat B."/>
            <person name="Grigoriev I.V."/>
            <person name="Hibbett D.S."/>
            <person name="Martin F."/>
        </authorList>
    </citation>
    <scope>NUCLEOTIDE SEQUENCE [LARGE SCALE GENOMIC DNA]</scope>
    <source>
        <strain evidence="1 2">SS14</strain>
    </source>
</reference>